<evidence type="ECO:0000259" key="2">
    <source>
        <dbReference type="SMART" id="SM00116"/>
    </source>
</evidence>
<dbReference type="RefSeq" id="WP_379015180.1">
    <property type="nucleotide sequence ID" value="NZ_JBHSDC010000029.1"/>
</dbReference>
<sequence length="219" mass="25066">MLASQLIQQIFPSLHLSDNAGFALQLMEDYDVQHLPIVAEEKLLGLVAKDDLLDEDDNTALVALEERFVKAWVKKDEFVLTALKVMAEYEITVLPVVTEQDELIGCVSQNILQQHLAKYLGTHEPGGIIVLEIERRNFSFGEINRLVETNDAYITQLNSYTDGETGFVIVSIKVNKVEISDILATFQRYDYIVKYYFGEEQFANELKENYHHLMAYLNL</sequence>
<keyword evidence="4" id="KW-1185">Reference proteome</keyword>
<dbReference type="InterPro" id="IPR046342">
    <property type="entry name" value="CBS_dom_sf"/>
</dbReference>
<feature type="domain" description="CBS" evidence="2">
    <location>
        <begin position="10"/>
        <end position="57"/>
    </location>
</feature>
<dbReference type="SUPFAM" id="SSF54631">
    <property type="entry name" value="CBS-domain pair"/>
    <property type="match status" value="1"/>
</dbReference>
<feature type="domain" description="CBS" evidence="2">
    <location>
        <begin position="73"/>
        <end position="117"/>
    </location>
</feature>
<proteinExistence type="predicted"/>
<evidence type="ECO:0000313" key="4">
    <source>
        <dbReference type="Proteomes" id="UP001595906"/>
    </source>
</evidence>
<accession>A0ABV8PY84</accession>
<name>A0ABV8PY84_9BACT</name>
<dbReference type="InterPro" id="IPR000644">
    <property type="entry name" value="CBS_dom"/>
</dbReference>
<comment type="caution">
    <text evidence="3">The sequence shown here is derived from an EMBL/GenBank/DDBJ whole genome shotgun (WGS) entry which is preliminary data.</text>
</comment>
<gene>
    <name evidence="3" type="ORF">ACFOW1_14295</name>
</gene>
<protein>
    <submittedName>
        <fullName evidence="3">CBS domain-containing protein</fullName>
    </submittedName>
</protein>
<organism evidence="3 4">
    <name type="scientific">Parasediminibacterium paludis</name>
    <dbReference type="NCBI Taxonomy" id="908966"/>
    <lineage>
        <taxon>Bacteria</taxon>
        <taxon>Pseudomonadati</taxon>
        <taxon>Bacteroidota</taxon>
        <taxon>Chitinophagia</taxon>
        <taxon>Chitinophagales</taxon>
        <taxon>Chitinophagaceae</taxon>
        <taxon>Parasediminibacterium</taxon>
    </lineage>
</organism>
<dbReference type="Proteomes" id="UP001595906">
    <property type="component" value="Unassembled WGS sequence"/>
</dbReference>
<dbReference type="PANTHER" id="PTHR43080">
    <property type="entry name" value="CBS DOMAIN-CONTAINING PROTEIN CBSX3, MITOCHONDRIAL"/>
    <property type="match status" value="1"/>
</dbReference>
<dbReference type="PANTHER" id="PTHR43080:SF2">
    <property type="entry name" value="CBS DOMAIN-CONTAINING PROTEIN"/>
    <property type="match status" value="1"/>
</dbReference>
<keyword evidence="1" id="KW-0129">CBS domain</keyword>
<dbReference type="InterPro" id="IPR051257">
    <property type="entry name" value="Diverse_CBS-Domain"/>
</dbReference>
<reference evidence="4" key="1">
    <citation type="journal article" date="2019" name="Int. J. Syst. Evol. Microbiol.">
        <title>The Global Catalogue of Microorganisms (GCM) 10K type strain sequencing project: providing services to taxonomists for standard genome sequencing and annotation.</title>
        <authorList>
            <consortium name="The Broad Institute Genomics Platform"/>
            <consortium name="The Broad Institute Genome Sequencing Center for Infectious Disease"/>
            <person name="Wu L."/>
            <person name="Ma J."/>
        </authorList>
    </citation>
    <scope>NUCLEOTIDE SEQUENCE [LARGE SCALE GENOMIC DNA]</scope>
    <source>
        <strain evidence="4">CECT 8010</strain>
    </source>
</reference>
<evidence type="ECO:0000313" key="3">
    <source>
        <dbReference type="EMBL" id="MFC4233068.1"/>
    </source>
</evidence>
<evidence type="ECO:0000256" key="1">
    <source>
        <dbReference type="ARBA" id="ARBA00023122"/>
    </source>
</evidence>
<dbReference type="Pfam" id="PF00571">
    <property type="entry name" value="CBS"/>
    <property type="match status" value="2"/>
</dbReference>
<dbReference type="SMART" id="SM00116">
    <property type="entry name" value="CBS"/>
    <property type="match status" value="2"/>
</dbReference>
<dbReference type="EMBL" id="JBHSDC010000029">
    <property type="protein sequence ID" value="MFC4233068.1"/>
    <property type="molecule type" value="Genomic_DNA"/>
</dbReference>
<dbReference type="Gene3D" id="3.10.580.10">
    <property type="entry name" value="CBS-domain"/>
    <property type="match status" value="1"/>
</dbReference>